<dbReference type="EMBL" id="AP018150">
    <property type="protein sequence ID" value="BBE09108.1"/>
    <property type="molecule type" value="Genomic_DNA"/>
</dbReference>
<dbReference type="Proteomes" id="UP000282597">
    <property type="component" value="Chromosome"/>
</dbReference>
<evidence type="ECO:0000313" key="2">
    <source>
        <dbReference type="EMBL" id="BBE09108.1"/>
    </source>
</evidence>
<dbReference type="Pfam" id="PF04754">
    <property type="entry name" value="Transposase_31"/>
    <property type="match status" value="1"/>
</dbReference>
<dbReference type="InterPro" id="IPR006842">
    <property type="entry name" value="Transposase_31"/>
</dbReference>
<dbReference type="GO" id="GO:0006310">
    <property type="term" value="P:DNA recombination"/>
    <property type="evidence" value="ECO:0007669"/>
    <property type="project" value="TreeGrafter"/>
</dbReference>
<proteinExistence type="inferred from homology"/>
<gene>
    <name evidence="2" type="ORF">MCB1EB_0947</name>
</gene>
<dbReference type="PANTHER" id="PTHR34611">
    <property type="match status" value="1"/>
</dbReference>
<dbReference type="NCBIfam" id="TIGR01784">
    <property type="entry name" value="T_den_put_tspse"/>
    <property type="match status" value="1"/>
</dbReference>
<dbReference type="InterPro" id="IPR010106">
    <property type="entry name" value="RpnA"/>
</dbReference>
<dbReference type="GO" id="GO:1990238">
    <property type="term" value="F:double-stranded DNA endonuclease activity"/>
    <property type="evidence" value="ECO:0007669"/>
    <property type="project" value="TreeGrafter"/>
</dbReference>
<dbReference type="InterPro" id="IPR051699">
    <property type="entry name" value="Rpn/YhgA-like_nuclease"/>
</dbReference>
<keyword evidence="3" id="KW-1185">Reference proteome</keyword>
<name>A0A2Z6EUL2_9BURK</name>
<protein>
    <submittedName>
        <fullName evidence="2">Uncharacterized conserved protein</fullName>
    </submittedName>
</protein>
<evidence type="ECO:0000256" key="1">
    <source>
        <dbReference type="ARBA" id="ARBA00009787"/>
    </source>
</evidence>
<reference evidence="2 3" key="1">
    <citation type="journal article" date="2018" name="Microbes Environ.">
        <title>Comparative Genomic Insights into Endofungal Lifestyles of Two Bacterial Endosymbionts, Mycoavidus cysteinexigens and Burkholderia rhizoxinica.</title>
        <authorList>
            <person name="Sharmin D."/>
            <person name="Guo Y."/>
            <person name="Nishizawa T."/>
            <person name="Ohshima S."/>
            <person name="Sato Y."/>
            <person name="Takashima Y."/>
            <person name="Narisawa K."/>
            <person name="Ohta H."/>
        </authorList>
    </citation>
    <scope>NUCLEOTIDE SEQUENCE [LARGE SCALE GENOMIC DNA]</scope>
    <source>
        <strain evidence="2 3">B1-EB</strain>
    </source>
</reference>
<dbReference type="KEGG" id="mcys:MCB1EB_0947"/>
<accession>A0A2Z6EUL2</accession>
<organism evidence="2 3">
    <name type="scientific">Mycoavidus cysteinexigens</name>
    <dbReference type="NCBI Taxonomy" id="1553431"/>
    <lineage>
        <taxon>Bacteria</taxon>
        <taxon>Pseudomonadati</taxon>
        <taxon>Pseudomonadota</taxon>
        <taxon>Betaproteobacteria</taxon>
        <taxon>Burkholderiales</taxon>
        <taxon>Burkholderiaceae</taxon>
        <taxon>Mycoavidus</taxon>
    </lineage>
</organism>
<comment type="similarity">
    <text evidence="1">Belongs to the Rpn/YhgA-like nuclease family.</text>
</comment>
<evidence type="ECO:0000313" key="3">
    <source>
        <dbReference type="Proteomes" id="UP000282597"/>
    </source>
</evidence>
<sequence>MNALSMPHDALFKLFLMDVEFAREFLQIHLSNSLQQEFDFNTLSLAPGAFVEDNLSQHYSDIVYSIQVINGQGLAYILLEHESTVGQLTPFKLWRYQSAIMKQHLNQGHALLPVVLPLIFYRGTGPYKGPLCLLECFRHKSIAQKIFALTNSIQLIALSAIPDEVLITHKRCAVMSLAQKYIHRWDLTQLAPKIFELFERYPISVEKRNGILYYLAKEGRGIDKQFVQSMINIAPHYRENIMSAAQYLMEEGRQEGLEEGRKEGQQKGWQEAALEIAKNLLACGVKLDFIKQATQLSDDKIKELSCQ</sequence>
<dbReference type="PANTHER" id="PTHR34611:SF2">
    <property type="entry name" value="INACTIVE RECOMBINATION-PROMOTING NUCLEASE-LIKE PROTEIN RPNE-RELATED"/>
    <property type="match status" value="1"/>
</dbReference>
<dbReference type="AlphaFoldDB" id="A0A2Z6EUL2"/>
<dbReference type="RefSeq" id="WP_081953474.1">
    <property type="nucleotide sequence ID" value="NZ_AP018150.1"/>
</dbReference>